<organism evidence="1 2">
    <name type="scientific">Phanerochaete sordida</name>
    <dbReference type="NCBI Taxonomy" id="48140"/>
    <lineage>
        <taxon>Eukaryota</taxon>
        <taxon>Fungi</taxon>
        <taxon>Dikarya</taxon>
        <taxon>Basidiomycota</taxon>
        <taxon>Agaricomycotina</taxon>
        <taxon>Agaricomycetes</taxon>
        <taxon>Polyporales</taxon>
        <taxon>Phanerochaetaceae</taxon>
        <taxon>Phanerochaete</taxon>
    </lineage>
</organism>
<dbReference type="EMBL" id="BPQB01000016">
    <property type="protein sequence ID" value="GJE90417.1"/>
    <property type="molecule type" value="Genomic_DNA"/>
</dbReference>
<comment type="caution">
    <text evidence="1">The sequence shown here is derived from an EMBL/GenBank/DDBJ whole genome shotgun (WGS) entry which is preliminary data.</text>
</comment>
<dbReference type="AlphaFoldDB" id="A0A9P3LDY5"/>
<evidence type="ECO:0000313" key="2">
    <source>
        <dbReference type="Proteomes" id="UP000703269"/>
    </source>
</evidence>
<dbReference type="Proteomes" id="UP000703269">
    <property type="component" value="Unassembled WGS sequence"/>
</dbReference>
<evidence type="ECO:0000313" key="1">
    <source>
        <dbReference type="EMBL" id="GJE90417.1"/>
    </source>
</evidence>
<gene>
    <name evidence="1" type="ORF">PsYK624_065500</name>
</gene>
<proteinExistence type="predicted"/>
<name>A0A9P3LDY5_9APHY</name>
<reference evidence="1 2" key="1">
    <citation type="submission" date="2021-08" db="EMBL/GenBank/DDBJ databases">
        <title>Draft Genome Sequence of Phanerochaete sordida strain YK-624.</title>
        <authorList>
            <person name="Mori T."/>
            <person name="Dohra H."/>
            <person name="Suzuki T."/>
            <person name="Kawagishi H."/>
            <person name="Hirai H."/>
        </authorList>
    </citation>
    <scope>NUCLEOTIDE SEQUENCE [LARGE SCALE GENOMIC DNA]</scope>
    <source>
        <strain evidence="1 2">YK-624</strain>
    </source>
</reference>
<keyword evidence="2" id="KW-1185">Reference proteome</keyword>
<protein>
    <submittedName>
        <fullName evidence="1">Uncharacterized protein</fullName>
    </submittedName>
</protein>
<sequence length="100" mass="11135">MFLMSRVRRPCIPRLSEVDGPVLGNAPGLVSLNPRRCPPPLMREEKPPEHRGVVVTVFYDIRRPSGGACCAGTRSSDPSRPLRRVVNETELHQHDIPADN</sequence>
<accession>A0A9P3LDY5</accession>